<keyword evidence="6 8" id="KW-1133">Transmembrane helix</keyword>
<sequence length="328" mass="33863">MIRIAALVLLLLAVLLASVAWGGYIVAPGDLLAILMQPAGTNPQVEMIVLDLRLPRALLAMLVGAALAMAGAIVQAVMRNPLAEPGLLGINAGAALAAMIVIAALKDVPAQFLPWASFAGASGMAATIYMLSRHNGGTSSLRIILIGIGLSALAGAATTLLTAFGDIRDVQRAMIWLAGSVYNADWAGVRMLALWLVAPMAMTMMASRQLDLIRFGDDAAQSLGQRVNLVRALMMMLCTLLSGAAIAASGLIGFVGLVAPHMARRLVGPAHAGLLPVSALIGATLVMAADFAGRMLVAPAQLPAGIVTALIGAPFFAYLLWRHRHAAG</sequence>
<dbReference type="PANTHER" id="PTHR30472:SF25">
    <property type="entry name" value="ABC TRANSPORTER PERMEASE PROTEIN MJ0876-RELATED"/>
    <property type="match status" value="1"/>
</dbReference>
<proteinExistence type="inferred from homology"/>
<gene>
    <name evidence="9" type="ORF">DEM27_30865</name>
</gene>
<comment type="caution">
    <text evidence="9">The sequence shown here is derived from an EMBL/GenBank/DDBJ whole genome shotgun (WGS) entry which is preliminary data.</text>
</comment>
<keyword evidence="10" id="KW-1185">Reference proteome</keyword>
<keyword evidence="4" id="KW-1003">Cell membrane</keyword>
<feature type="transmembrane region" description="Helical" evidence="8">
    <location>
        <begin position="232"/>
        <end position="258"/>
    </location>
</feature>
<accession>A0A2U2DGN7</accession>
<dbReference type="RefSeq" id="WP_109462080.1">
    <property type="nucleotide sequence ID" value="NZ_QFBC01000025.1"/>
</dbReference>
<dbReference type="AlphaFoldDB" id="A0A2U2DGN7"/>
<evidence type="ECO:0000256" key="1">
    <source>
        <dbReference type="ARBA" id="ARBA00004651"/>
    </source>
</evidence>
<dbReference type="InterPro" id="IPR037294">
    <property type="entry name" value="ABC_BtuC-like"/>
</dbReference>
<evidence type="ECO:0000256" key="3">
    <source>
        <dbReference type="ARBA" id="ARBA00022448"/>
    </source>
</evidence>
<evidence type="ECO:0000313" key="10">
    <source>
        <dbReference type="Proteomes" id="UP000245252"/>
    </source>
</evidence>
<comment type="similarity">
    <text evidence="2">Belongs to the binding-protein-dependent transport system permease family. FecCD subfamily.</text>
</comment>
<keyword evidence="3" id="KW-0813">Transport</keyword>
<feature type="transmembrane region" description="Helical" evidence="8">
    <location>
        <begin position="86"/>
        <end position="106"/>
    </location>
</feature>
<dbReference type="GO" id="GO:0022857">
    <property type="term" value="F:transmembrane transporter activity"/>
    <property type="evidence" value="ECO:0007669"/>
    <property type="project" value="InterPro"/>
</dbReference>
<dbReference type="EMBL" id="QFBC01000025">
    <property type="protein sequence ID" value="PWE52462.1"/>
    <property type="molecule type" value="Genomic_DNA"/>
</dbReference>
<evidence type="ECO:0000256" key="8">
    <source>
        <dbReference type="SAM" id="Phobius"/>
    </source>
</evidence>
<evidence type="ECO:0000256" key="7">
    <source>
        <dbReference type="ARBA" id="ARBA00023136"/>
    </source>
</evidence>
<dbReference type="PANTHER" id="PTHR30472">
    <property type="entry name" value="FERRIC ENTEROBACTIN TRANSPORT SYSTEM PERMEASE PROTEIN"/>
    <property type="match status" value="1"/>
</dbReference>
<feature type="transmembrane region" description="Helical" evidence="8">
    <location>
        <begin position="304"/>
        <end position="321"/>
    </location>
</feature>
<evidence type="ECO:0000313" key="9">
    <source>
        <dbReference type="EMBL" id="PWE52462.1"/>
    </source>
</evidence>
<feature type="transmembrane region" description="Helical" evidence="8">
    <location>
        <begin position="270"/>
        <end position="292"/>
    </location>
</feature>
<evidence type="ECO:0000256" key="5">
    <source>
        <dbReference type="ARBA" id="ARBA00022692"/>
    </source>
</evidence>
<evidence type="ECO:0000256" key="2">
    <source>
        <dbReference type="ARBA" id="ARBA00007935"/>
    </source>
</evidence>
<dbReference type="GO" id="GO:0033214">
    <property type="term" value="P:siderophore-iron import into cell"/>
    <property type="evidence" value="ECO:0007669"/>
    <property type="project" value="TreeGrafter"/>
</dbReference>
<evidence type="ECO:0000256" key="6">
    <source>
        <dbReference type="ARBA" id="ARBA00022989"/>
    </source>
</evidence>
<name>A0A2U2DGN7_9HYPH</name>
<protein>
    <submittedName>
        <fullName evidence="9">Iron ABC transporter permease</fullName>
    </submittedName>
</protein>
<evidence type="ECO:0000256" key="4">
    <source>
        <dbReference type="ARBA" id="ARBA00022475"/>
    </source>
</evidence>
<dbReference type="OrthoDB" id="9811975at2"/>
<dbReference type="InterPro" id="IPR000522">
    <property type="entry name" value="ABC_transptr_permease_BtuC"/>
</dbReference>
<keyword evidence="7 8" id="KW-0472">Membrane</keyword>
<comment type="subcellular location">
    <subcellularLocation>
        <location evidence="1">Cell membrane</location>
        <topology evidence="1">Multi-pass membrane protein</topology>
    </subcellularLocation>
</comment>
<organism evidence="9 10">
    <name type="scientific">Metarhizobium album</name>
    <dbReference type="NCBI Taxonomy" id="2182425"/>
    <lineage>
        <taxon>Bacteria</taxon>
        <taxon>Pseudomonadati</taxon>
        <taxon>Pseudomonadota</taxon>
        <taxon>Alphaproteobacteria</taxon>
        <taxon>Hyphomicrobiales</taxon>
        <taxon>Rhizobiaceae</taxon>
        <taxon>Metarhizobium</taxon>
    </lineage>
</organism>
<dbReference type="SUPFAM" id="SSF81345">
    <property type="entry name" value="ABC transporter involved in vitamin B12 uptake, BtuC"/>
    <property type="match status" value="1"/>
</dbReference>
<feature type="transmembrane region" description="Helical" evidence="8">
    <location>
        <begin position="143"/>
        <end position="167"/>
    </location>
</feature>
<keyword evidence="5 8" id="KW-0812">Transmembrane</keyword>
<dbReference type="Proteomes" id="UP000245252">
    <property type="component" value="Unassembled WGS sequence"/>
</dbReference>
<feature type="transmembrane region" description="Helical" evidence="8">
    <location>
        <begin position="187"/>
        <end position="206"/>
    </location>
</feature>
<dbReference type="Pfam" id="PF01032">
    <property type="entry name" value="FecCD"/>
    <property type="match status" value="1"/>
</dbReference>
<reference evidence="9 10" key="1">
    <citation type="submission" date="2018-05" db="EMBL/GenBank/DDBJ databases">
        <title>The draft genome of strain NS-104.</title>
        <authorList>
            <person name="Hang P."/>
            <person name="Jiang J."/>
        </authorList>
    </citation>
    <scope>NUCLEOTIDE SEQUENCE [LARGE SCALE GENOMIC DNA]</scope>
    <source>
        <strain evidence="9 10">NS-104</strain>
    </source>
</reference>
<dbReference type="GO" id="GO:0005886">
    <property type="term" value="C:plasma membrane"/>
    <property type="evidence" value="ECO:0007669"/>
    <property type="project" value="UniProtKB-SubCell"/>
</dbReference>
<dbReference type="FunFam" id="1.10.3470.10:FF:000001">
    <property type="entry name" value="Vitamin B12 ABC transporter permease BtuC"/>
    <property type="match status" value="1"/>
</dbReference>
<dbReference type="CDD" id="cd06550">
    <property type="entry name" value="TM_ABC_iron-siderophores_like"/>
    <property type="match status" value="1"/>
</dbReference>
<dbReference type="Gene3D" id="1.10.3470.10">
    <property type="entry name" value="ABC transporter involved in vitamin B12 uptake, BtuC"/>
    <property type="match status" value="1"/>
</dbReference>
<feature type="transmembrane region" description="Helical" evidence="8">
    <location>
        <begin position="57"/>
        <end position="74"/>
    </location>
</feature>